<name>A0A0C9X5V9_9AGAR</name>
<dbReference type="HOGENOM" id="CLU_2413608_0_0_1"/>
<evidence type="ECO:0000313" key="1">
    <source>
        <dbReference type="EMBL" id="KIK00421.1"/>
    </source>
</evidence>
<proteinExistence type="predicted"/>
<dbReference type="AlphaFoldDB" id="A0A0C9X5V9"/>
<sequence>MIISRDEFSPQKGCTTRCPRSAQIAGPSFVRAYSLCQRGGQRYYCCCRRSLGLGGMGGGTGSPRRISFGYWKCHRTLDRCSRAGRVEAVFEG</sequence>
<evidence type="ECO:0000313" key="2">
    <source>
        <dbReference type="Proteomes" id="UP000054477"/>
    </source>
</evidence>
<reference evidence="2" key="2">
    <citation type="submission" date="2015-01" db="EMBL/GenBank/DDBJ databases">
        <title>Evolutionary Origins and Diversification of the Mycorrhizal Mutualists.</title>
        <authorList>
            <consortium name="DOE Joint Genome Institute"/>
            <consortium name="Mycorrhizal Genomics Consortium"/>
            <person name="Kohler A."/>
            <person name="Kuo A."/>
            <person name="Nagy L.G."/>
            <person name="Floudas D."/>
            <person name="Copeland A."/>
            <person name="Barry K.W."/>
            <person name="Cichocki N."/>
            <person name="Veneault-Fourrey C."/>
            <person name="LaButti K."/>
            <person name="Lindquist E.A."/>
            <person name="Lipzen A."/>
            <person name="Lundell T."/>
            <person name="Morin E."/>
            <person name="Murat C."/>
            <person name="Riley R."/>
            <person name="Ohm R."/>
            <person name="Sun H."/>
            <person name="Tunlid A."/>
            <person name="Henrissat B."/>
            <person name="Grigoriev I.V."/>
            <person name="Hibbett D.S."/>
            <person name="Martin F."/>
        </authorList>
    </citation>
    <scope>NUCLEOTIDE SEQUENCE [LARGE SCALE GENOMIC DNA]</scope>
    <source>
        <strain evidence="2">LaAM-08-1</strain>
    </source>
</reference>
<dbReference type="Proteomes" id="UP000054477">
    <property type="component" value="Unassembled WGS sequence"/>
</dbReference>
<gene>
    <name evidence="1" type="ORF">K443DRAFT_611870</name>
</gene>
<dbReference type="EMBL" id="KN838626">
    <property type="protein sequence ID" value="KIK00421.1"/>
    <property type="molecule type" value="Genomic_DNA"/>
</dbReference>
<protein>
    <submittedName>
        <fullName evidence="1">Uncharacterized protein</fullName>
    </submittedName>
</protein>
<keyword evidence="2" id="KW-1185">Reference proteome</keyword>
<organism evidence="1 2">
    <name type="scientific">Laccaria amethystina LaAM-08-1</name>
    <dbReference type="NCBI Taxonomy" id="1095629"/>
    <lineage>
        <taxon>Eukaryota</taxon>
        <taxon>Fungi</taxon>
        <taxon>Dikarya</taxon>
        <taxon>Basidiomycota</taxon>
        <taxon>Agaricomycotina</taxon>
        <taxon>Agaricomycetes</taxon>
        <taxon>Agaricomycetidae</taxon>
        <taxon>Agaricales</taxon>
        <taxon>Agaricineae</taxon>
        <taxon>Hydnangiaceae</taxon>
        <taxon>Laccaria</taxon>
    </lineage>
</organism>
<accession>A0A0C9X5V9</accession>
<reference evidence="1 2" key="1">
    <citation type="submission" date="2014-04" db="EMBL/GenBank/DDBJ databases">
        <authorList>
            <consortium name="DOE Joint Genome Institute"/>
            <person name="Kuo A."/>
            <person name="Kohler A."/>
            <person name="Nagy L.G."/>
            <person name="Floudas D."/>
            <person name="Copeland A."/>
            <person name="Barry K.W."/>
            <person name="Cichocki N."/>
            <person name="Veneault-Fourrey C."/>
            <person name="LaButti K."/>
            <person name="Lindquist E.A."/>
            <person name="Lipzen A."/>
            <person name="Lundell T."/>
            <person name="Morin E."/>
            <person name="Murat C."/>
            <person name="Sun H."/>
            <person name="Tunlid A."/>
            <person name="Henrissat B."/>
            <person name="Grigoriev I.V."/>
            <person name="Hibbett D.S."/>
            <person name="Martin F."/>
            <person name="Nordberg H.P."/>
            <person name="Cantor M.N."/>
            <person name="Hua S.X."/>
        </authorList>
    </citation>
    <scope>NUCLEOTIDE SEQUENCE [LARGE SCALE GENOMIC DNA]</scope>
    <source>
        <strain evidence="1 2">LaAM-08-1</strain>
    </source>
</reference>